<evidence type="ECO:0000313" key="2">
    <source>
        <dbReference type="EMBL" id="PCJ40651.1"/>
    </source>
</evidence>
<evidence type="ECO:0000256" key="1">
    <source>
        <dbReference type="SAM" id="Phobius"/>
    </source>
</evidence>
<protein>
    <submittedName>
        <fullName evidence="2">Uncharacterized protein</fullName>
    </submittedName>
</protein>
<dbReference type="EMBL" id="NVWI01000008">
    <property type="protein sequence ID" value="PCJ40651.1"/>
    <property type="molecule type" value="Genomic_DNA"/>
</dbReference>
<dbReference type="Proteomes" id="UP000228987">
    <property type="component" value="Unassembled WGS sequence"/>
</dbReference>
<dbReference type="AlphaFoldDB" id="A0A2A5CAW3"/>
<organism evidence="2 3">
    <name type="scientific">SAR86 cluster bacterium</name>
    <dbReference type="NCBI Taxonomy" id="2030880"/>
    <lineage>
        <taxon>Bacteria</taxon>
        <taxon>Pseudomonadati</taxon>
        <taxon>Pseudomonadota</taxon>
        <taxon>Gammaproteobacteria</taxon>
        <taxon>SAR86 cluster</taxon>
    </lineage>
</organism>
<evidence type="ECO:0000313" key="3">
    <source>
        <dbReference type="Proteomes" id="UP000228987"/>
    </source>
</evidence>
<reference evidence="3" key="1">
    <citation type="submission" date="2017-08" db="EMBL/GenBank/DDBJ databases">
        <title>A dynamic microbial community with high functional redundancy inhabits the cold, oxic subseafloor aquifer.</title>
        <authorList>
            <person name="Tully B.J."/>
            <person name="Wheat C.G."/>
            <person name="Glazer B.T."/>
            <person name="Huber J.A."/>
        </authorList>
    </citation>
    <scope>NUCLEOTIDE SEQUENCE [LARGE SCALE GENOMIC DNA]</scope>
</reference>
<accession>A0A2A5CAW3</accession>
<feature type="transmembrane region" description="Helical" evidence="1">
    <location>
        <begin position="64"/>
        <end position="84"/>
    </location>
</feature>
<sequence>MEEALFSFSQNTGIYSIMGSRWGWPIIESLHFFGLCLLIGTVGLFDLRMLGFVKAIPISAMHKLVPVGIAGYFLNVITGIMFFTSAPEQYLYNPAFQIKLLFMAGAGVNMLFFYSLFFREVKLVGANQQVSQSAKIIAGVSLLCWLGVISAGRLITFYRPPAYWCFWCG</sequence>
<proteinExistence type="predicted"/>
<keyword evidence="1" id="KW-1133">Transmembrane helix</keyword>
<gene>
    <name evidence="2" type="ORF">COA71_10430</name>
</gene>
<keyword evidence="1" id="KW-0472">Membrane</keyword>
<comment type="caution">
    <text evidence="2">The sequence shown here is derived from an EMBL/GenBank/DDBJ whole genome shotgun (WGS) entry which is preliminary data.</text>
</comment>
<feature type="transmembrane region" description="Helical" evidence="1">
    <location>
        <begin position="30"/>
        <end position="52"/>
    </location>
</feature>
<name>A0A2A5CAW3_9GAMM</name>
<feature type="transmembrane region" description="Helical" evidence="1">
    <location>
        <begin position="136"/>
        <end position="155"/>
    </location>
</feature>
<feature type="transmembrane region" description="Helical" evidence="1">
    <location>
        <begin position="96"/>
        <end position="116"/>
    </location>
</feature>
<keyword evidence="1" id="KW-0812">Transmembrane</keyword>